<sequence length="58" mass="6114">MLNRLTAPLVQRMSTRRADAGYSTEAVVVIALLAVLALGALALISDAVMDKAESITLE</sequence>
<proteinExistence type="predicted"/>
<evidence type="ECO:0000313" key="2">
    <source>
        <dbReference type="EMBL" id="PSK89939.1"/>
    </source>
</evidence>
<gene>
    <name evidence="2" type="ORF">CLV63_12443</name>
</gene>
<comment type="caution">
    <text evidence="2">The sequence shown here is derived from an EMBL/GenBank/DDBJ whole genome shotgun (WGS) entry which is preliminary data.</text>
</comment>
<organism evidence="2 3">
    <name type="scientific">Murinocardiopsis flavida</name>
    <dbReference type="NCBI Taxonomy" id="645275"/>
    <lineage>
        <taxon>Bacteria</taxon>
        <taxon>Bacillati</taxon>
        <taxon>Actinomycetota</taxon>
        <taxon>Actinomycetes</taxon>
        <taxon>Streptosporangiales</taxon>
        <taxon>Nocardiopsidaceae</taxon>
        <taxon>Murinocardiopsis</taxon>
    </lineage>
</organism>
<dbReference type="AlphaFoldDB" id="A0A2P8CYA2"/>
<protein>
    <recommendedName>
        <fullName evidence="4">Flp pilus assembly pilin Flp</fullName>
    </recommendedName>
</protein>
<dbReference type="Proteomes" id="UP000240542">
    <property type="component" value="Unassembled WGS sequence"/>
</dbReference>
<evidence type="ECO:0008006" key="4">
    <source>
        <dbReference type="Google" id="ProtNLM"/>
    </source>
</evidence>
<feature type="transmembrane region" description="Helical" evidence="1">
    <location>
        <begin position="20"/>
        <end position="44"/>
    </location>
</feature>
<accession>A0A2P8CYA2</accession>
<dbReference type="EMBL" id="PYGA01000024">
    <property type="protein sequence ID" value="PSK89939.1"/>
    <property type="molecule type" value="Genomic_DNA"/>
</dbReference>
<evidence type="ECO:0000313" key="3">
    <source>
        <dbReference type="Proteomes" id="UP000240542"/>
    </source>
</evidence>
<evidence type="ECO:0000256" key="1">
    <source>
        <dbReference type="SAM" id="Phobius"/>
    </source>
</evidence>
<name>A0A2P8CYA2_9ACTN</name>
<keyword evidence="1" id="KW-1133">Transmembrane helix</keyword>
<reference evidence="2 3" key="1">
    <citation type="submission" date="2018-03" db="EMBL/GenBank/DDBJ databases">
        <title>Genomic Encyclopedia of Archaeal and Bacterial Type Strains, Phase II (KMG-II): from individual species to whole genera.</title>
        <authorList>
            <person name="Goeker M."/>
        </authorList>
    </citation>
    <scope>NUCLEOTIDE SEQUENCE [LARGE SCALE GENOMIC DNA]</scope>
    <source>
        <strain evidence="2 3">DSM 45312</strain>
    </source>
</reference>
<keyword evidence="3" id="KW-1185">Reference proteome</keyword>
<keyword evidence="1" id="KW-0472">Membrane</keyword>
<keyword evidence="1" id="KW-0812">Transmembrane</keyword>